<dbReference type="EMBL" id="GGEC01037145">
    <property type="protein sequence ID" value="MBX17629.1"/>
    <property type="molecule type" value="Transcribed_RNA"/>
</dbReference>
<dbReference type="SUPFAM" id="SSF55424">
    <property type="entry name" value="FAD/NAD-linked reductases, dimerisation (C-terminal) domain"/>
    <property type="match status" value="1"/>
</dbReference>
<organism evidence="1">
    <name type="scientific">Rhizophora mucronata</name>
    <name type="common">Asiatic mangrove</name>
    <dbReference type="NCBI Taxonomy" id="61149"/>
    <lineage>
        <taxon>Eukaryota</taxon>
        <taxon>Viridiplantae</taxon>
        <taxon>Streptophyta</taxon>
        <taxon>Embryophyta</taxon>
        <taxon>Tracheophyta</taxon>
        <taxon>Spermatophyta</taxon>
        <taxon>Magnoliopsida</taxon>
        <taxon>eudicotyledons</taxon>
        <taxon>Gunneridae</taxon>
        <taxon>Pentapetalae</taxon>
        <taxon>rosids</taxon>
        <taxon>fabids</taxon>
        <taxon>Malpighiales</taxon>
        <taxon>Rhizophoraceae</taxon>
        <taxon>Rhizophora</taxon>
    </lineage>
</organism>
<dbReference type="AlphaFoldDB" id="A0A2P2LI47"/>
<evidence type="ECO:0000313" key="1">
    <source>
        <dbReference type="EMBL" id="MBX17629.1"/>
    </source>
</evidence>
<proteinExistence type="predicted"/>
<protein>
    <submittedName>
        <fullName evidence="1">Uncharacterized protein</fullName>
    </submittedName>
</protein>
<sequence length="65" mass="7363">MGLVFVIHKKVCCLDNYIHCSWISMSYLTLVHISFLRRVVPSAVFSQPPIGTVDLTEEQVTVVLQ</sequence>
<reference evidence="1" key="1">
    <citation type="submission" date="2018-02" db="EMBL/GenBank/DDBJ databases">
        <title>Rhizophora mucronata_Transcriptome.</title>
        <authorList>
            <person name="Meera S.P."/>
            <person name="Sreeshan A."/>
            <person name="Augustine A."/>
        </authorList>
    </citation>
    <scope>NUCLEOTIDE SEQUENCE</scope>
    <source>
        <tissue evidence="1">Leaf</tissue>
    </source>
</reference>
<dbReference type="InterPro" id="IPR016156">
    <property type="entry name" value="FAD/NAD-linked_Rdtase_dimer_sf"/>
</dbReference>
<accession>A0A2P2LI47</accession>
<name>A0A2P2LI47_RHIMU</name>